<evidence type="ECO:0000256" key="4">
    <source>
        <dbReference type="SAM" id="MobiDB-lite"/>
    </source>
</evidence>
<dbReference type="NCBIfam" id="TIGR00621">
    <property type="entry name" value="ssb"/>
    <property type="match status" value="1"/>
</dbReference>
<dbReference type="EMBL" id="CP032514">
    <property type="protein sequence ID" value="AYD90093.1"/>
    <property type="molecule type" value="Genomic_DNA"/>
</dbReference>
<evidence type="ECO:0000256" key="2">
    <source>
        <dbReference type="PROSITE-ProRule" id="PRU00252"/>
    </source>
</evidence>
<evidence type="ECO:0000256" key="3">
    <source>
        <dbReference type="RuleBase" id="RU000524"/>
    </source>
</evidence>
<organism evidence="5 6">
    <name type="scientific">Actinomyces lilanjuaniae</name>
    <dbReference type="NCBI Taxonomy" id="2321394"/>
    <lineage>
        <taxon>Bacteria</taxon>
        <taxon>Bacillati</taxon>
        <taxon>Actinomycetota</taxon>
        <taxon>Actinomycetes</taxon>
        <taxon>Actinomycetales</taxon>
        <taxon>Actinomycetaceae</taxon>
        <taxon>Actinomyces</taxon>
    </lineage>
</organism>
<dbReference type="InterPro" id="IPR012340">
    <property type="entry name" value="NA-bd_OB-fold"/>
</dbReference>
<protein>
    <recommendedName>
        <fullName evidence="3">Single-stranded DNA-binding protein</fullName>
    </recommendedName>
</protein>
<gene>
    <name evidence="5" type="ORF">D5R93_08930</name>
</gene>
<dbReference type="Pfam" id="PF00436">
    <property type="entry name" value="SSB"/>
    <property type="match status" value="1"/>
</dbReference>
<accession>A0ABM6Z4L7</accession>
<evidence type="ECO:0000313" key="6">
    <source>
        <dbReference type="Proteomes" id="UP000273001"/>
    </source>
</evidence>
<dbReference type="Gene3D" id="2.40.50.140">
    <property type="entry name" value="Nucleic acid-binding proteins"/>
    <property type="match status" value="1"/>
</dbReference>
<feature type="region of interest" description="Disordered" evidence="4">
    <location>
        <begin position="122"/>
        <end position="167"/>
    </location>
</feature>
<keyword evidence="6" id="KW-1185">Reference proteome</keyword>
<sequence length="209" mass="22074">MTRQPDLTVQGVLGTNPVLSRTEGGRAYCRFRVAVTPSYRTEQGWQDAGTIWFTAKAWGRLAENLSLSLRKGDPVLLTGRLSEETWSTSEGTHSSNVIMLWSVGHDLTRGESRFARVRAADVPSAPGIRGEGRSPGGGTAGASESSPGHLEEEAGEADCSSRSTFPDSRGVVATEVAGPVRSGHTVLSSPDYVVADTAASWDAETALGL</sequence>
<dbReference type="InterPro" id="IPR000424">
    <property type="entry name" value="Primosome_PriB/ssb"/>
</dbReference>
<reference evidence="5 6" key="1">
    <citation type="submission" date="2018-09" db="EMBL/GenBank/DDBJ databases">
        <authorList>
            <person name="Li J."/>
        </authorList>
    </citation>
    <scope>NUCLEOTIDE SEQUENCE [LARGE SCALE GENOMIC DNA]</scope>
    <source>
        <strain evidence="5 6">2129</strain>
    </source>
</reference>
<keyword evidence="1 2" id="KW-0238">DNA-binding</keyword>
<dbReference type="SUPFAM" id="SSF50249">
    <property type="entry name" value="Nucleic acid-binding proteins"/>
    <property type="match status" value="1"/>
</dbReference>
<dbReference type="RefSeq" id="WP_119836150.1">
    <property type="nucleotide sequence ID" value="NZ_CP032514.1"/>
</dbReference>
<dbReference type="GO" id="GO:0003677">
    <property type="term" value="F:DNA binding"/>
    <property type="evidence" value="ECO:0007669"/>
    <property type="project" value="UniProtKB-KW"/>
</dbReference>
<dbReference type="PROSITE" id="PS50935">
    <property type="entry name" value="SSB"/>
    <property type="match status" value="1"/>
</dbReference>
<proteinExistence type="predicted"/>
<name>A0ABM6Z4L7_9ACTO</name>
<dbReference type="CDD" id="cd04496">
    <property type="entry name" value="SSB_OBF"/>
    <property type="match status" value="1"/>
</dbReference>
<evidence type="ECO:0000313" key="5">
    <source>
        <dbReference type="EMBL" id="AYD90093.1"/>
    </source>
</evidence>
<dbReference type="InterPro" id="IPR011344">
    <property type="entry name" value="ssDNA-bd"/>
</dbReference>
<evidence type="ECO:0000256" key="1">
    <source>
        <dbReference type="ARBA" id="ARBA00023125"/>
    </source>
</evidence>
<dbReference type="Proteomes" id="UP000273001">
    <property type="component" value="Chromosome"/>
</dbReference>